<protein>
    <submittedName>
        <fullName evidence="7">Glutamine synthetase</fullName>
    </submittedName>
</protein>
<dbReference type="InterPro" id="IPR008146">
    <property type="entry name" value="Gln_synth_cat_dom"/>
</dbReference>
<evidence type="ECO:0000259" key="6">
    <source>
        <dbReference type="PROSITE" id="PS51987"/>
    </source>
</evidence>
<dbReference type="RefSeq" id="WP_279242106.1">
    <property type="nucleotide sequence ID" value="NZ_CP036501.1"/>
</dbReference>
<dbReference type="SMART" id="SM01230">
    <property type="entry name" value="Gln-synt_C"/>
    <property type="match status" value="1"/>
</dbReference>
<dbReference type="PROSITE" id="PS00181">
    <property type="entry name" value="GLNA_ATP"/>
    <property type="match status" value="1"/>
</dbReference>
<dbReference type="Proteomes" id="UP001317963">
    <property type="component" value="Chromosome"/>
</dbReference>
<dbReference type="PANTHER" id="PTHR43785">
    <property type="entry name" value="GAMMA-GLUTAMYLPUTRESCINE SYNTHETASE"/>
    <property type="match status" value="1"/>
</dbReference>
<sequence length="446" mass="49463">MYTTKQFLKAYPDITMIEALITDCNGIARGKWLPVQKMVAIENQGLKLPKSALGLDVWGRDIPELAHANGDIDGYCHLVEGSLRPLLTERGVDQAQVILTMSDKDGSPFMGDPRQVLDALVGRFTDKSLKPCMAVELEFSLLPRPETNDSVGSALRDQNSVGGNLYALSELDYHAPLLEALRQAFETQDLPYEGIIKESAPSQFEINVAHSDDVMLLADQVVRMQRTIRSVAARHGFIASFMPKPIDNEAGNGLHVHCSLLEENGVNVFDNGEEEGSELLHYAVAGCLELLPASILLFAPSFNAYRRFQPGNHAPTEATWGYDNRTTALRIPESPAPARRIEHRVAGADANPYLVLAAVLAGIWHGIENKLKPPTAIEGNAWDQAIDAPKLATTMDQAIDVFRTENQLADYLSAEFKTLFLATKQQEWDEFSRRVTEFELETYLRM</sequence>
<evidence type="ECO:0000256" key="5">
    <source>
        <dbReference type="RuleBase" id="RU000384"/>
    </source>
</evidence>
<gene>
    <name evidence="7" type="ORF">E0F26_00625</name>
</gene>
<dbReference type="Pfam" id="PF00120">
    <property type="entry name" value="Gln-synt_C"/>
    <property type="match status" value="1"/>
</dbReference>
<evidence type="ECO:0000313" key="8">
    <source>
        <dbReference type="Proteomes" id="UP001317963"/>
    </source>
</evidence>
<dbReference type="PANTHER" id="PTHR43785:SF12">
    <property type="entry name" value="TYPE-1 GLUTAMINE SYNTHETASE 2"/>
    <property type="match status" value="1"/>
</dbReference>
<comment type="similarity">
    <text evidence="4 5">Belongs to the glutamine synthetase family.</text>
</comment>
<dbReference type="PROSITE" id="PS51987">
    <property type="entry name" value="GS_CATALYTIC"/>
    <property type="match status" value="1"/>
</dbReference>
<dbReference type="EMBL" id="CP036501">
    <property type="protein sequence ID" value="UZP73328.1"/>
    <property type="molecule type" value="Genomic_DNA"/>
</dbReference>
<reference evidence="7 8" key="1">
    <citation type="submission" date="2019-02" db="EMBL/GenBank/DDBJ databases">
        <title>Halieaceae_genomes.</title>
        <authorList>
            <person name="Li S.-H."/>
        </authorList>
    </citation>
    <scope>NUCLEOTIDE SEQUENCE [LARGE SCALE GENOMIC DNA]</scope>
    <source>
        <strain evidence="7 8">JH123</strain>
    </source>
</reference>
<evidence type="ECO:0000313" key="7">
    <source>
        <dbReference type="EMBL" id="UZP73328.1"/>
    </source>
</evidence>
<dbReference type="InterPro" id="IPR014746">
    <property type="entry name" value="Gln_synth/guanido_kin_cat_dom"/>
</dbReference>
<evidence type="ECO:0000256" key="2">
    <source>
        <dbReference type="ARBA" id="ARBA00022598"/>
    </source>
</evidence>
<dbReference type="Gene3D" id="3.30.590.10">
    <property type="entry name" value="Glutamine synthetase/guanido kinase, catalytic domain"/>
    <property type="match status" value="1"/>
</dbReference>
<evidence type="ECO:0000256" key="1">
    <source>
        <dbReference type="ARBA" id="ARBA00001946"/>
    </source>
</evidence>
<keyword evidence="3" id="KW-0460">Magnesium</keyword>
<accession>A0ABY6Q383</accession>
<name>A0ABY6Q383_9GAMM</name>
<dbReference type="InterPro" id="IPR027303">
    <property type="entry name" value="Gln_synth_gly_rich_site"/>
</dbReference>
<keyword evidence="2" id="KW-0436">Ligase</keyword>
<evidence type="ECO:0000256" key="4">
    <source>
        <dbReference type="PROSITE-ProRule" id="PRU01331"/>
    </source>
</evidence>
<evidence type="ECO:0000256" key="3">
    <source>
        <dbReference type="ARBA" id="ARBA00022842"/>
    </source>
</evidence>
<comment type="cofactor">
    <cofactor evidence="1">
        <name>Mg(2+)</name>
        <dbReference type="ChEBI" id="CHEBI:18420"/>
    </cofactor>
</comment>
<dbReference type="SUPFAM" id="SSF55931">
    <property type="entry name" value="Glutamine synthetase/guanido kinase"/>
    <property type="match status" value="1"/>
</dbReference>
<proteinExistence type="inferred from homology"/>
<keyword evidence="8" id="KW-1185">Reference proteome</keyword>
<feature type="domain" description="GS catalytic" evidence="6">
    <location>
        <begin position="113"/>
        <end position="446"/>
    </location>
</feature>
<organism evidence="7 8">
    <name type="scientific">Candidatus Paraluminiphilus aquimaris</name>
    <dbReference type="NCBI Taxonomy" id="2518994"/>
    <lineage>
        <taxon>Bacteria</taxon>
        <taxon>Pseudomonadati</taxon>
        <taxon>Pseudomonadota</taxon>
        <taxon>Gammaproteobacteria</taxon>
        <taxon>Cellvibrionales</taxon>
        <taxon>Halieaceae</taxon>
        <taxon>Candidatus Paraluminiphilus</taxon>
    </lineage>
</organism>